<evidence type="ECO:0000313" key="5">
    <source>
        <dbReference type="EMBL" id="GEN60762.1"/>
    </source>
</evidence>
<keyword evidence="6" id="KW-1185">Reference proteome</keyword>
<dbReference type="AlphaFoldDB" id="A0A511XCU1"/>
<dbReference type="SUPFAM" id="SSF54197">
    <property type="entry name" value="HIT-like"/>
    <property type="match status" value="1"/>
</dbReference>
<evidence type="ECO:0000313" key="6">
    <source>
        <dbReference type="Proteomes" id="UP000321635"/>
    </source>
</evidence>
<dbReference type="EMBL" id="BJYF01000021">
    <property type="protein sequence ID" value="GEN60762.1"/>
    <property type="molecule type" value="Genomic_DNA"/>
</dbReference>
<evidence type="ECO:0000256" key="1">
    <source>
        <dbReference type="PIRSR" id="PIRSR601310-1"/>
    </source>
</evidence>
<name>A0A511XCU1_9PROT</name>
<dbReference type="Pfam" id="PF01230">
    <property type="entry name" value="HIT"/>
    <property type="match status" value="1"/>
</dbReference>
<dbReference type="RefSeq" id="WP_026398379.1">
    <property type="nucleotide sequence ID" value="NZ_AUBI01000012.1"/>
</dbReference>
<gene>
    <name evidence="5" type="ORF">ANI02nite_26460</name>
</gene>
<dbReference type="Gene3D" id="3.30.428.10">
    <property type="entry name" value="HIT-like"/>
    <property type="match status" value="1"/>
</dbReference>
<dbReference type="InterPro" id="IPR011146">
    <property type="entry name" value="HIT-like"/>
</dbReference>
<dbReference type="CDD" id="cd01276">
    <property type="entry name" value="PKCI_related"/>
    <property type="match status" value="1"/>
</dbReference>
<dbReference type="Proteomes" id="UP000321635">
    <property type="component" value="Unassembled WGS sequence"/>
</dbReference>
<evidence type="ECO:0000256" key="3">
    <source>
        <dbReference type="PROSITE-ProRule" id="PRU00464"/>
    </source>
</evidence>
<dbReference type="STRING" id="1120919.GCA_000429165_02756"/>
<protein>
    <submittedName>
        <fullName evidence="5">Histidine triad nucleotide-binding protein</fullName>
    </submittedName>
</protein>
<evidence type="ECO:0000256" key="2">
    <source>
        <dbReference type="PIRSR" id="PIRSR601310-3"/>
    </source>
</evidence>
<dbReference type="InterPro" id="IPR036265">
    <property type="entry name" value="HIT-like_sf"/>
</dbReference>
<dbReference type="PROSITE" id="PS51084">
    <property type="entry name" value="HIT_2"/>
    <property type="match status" value="1"/>
</dbReference>
<organism evidence="5 6">
    <name type="scientific">Acetobacter nitrogenifigens DSM 23921 = NBRC 105050</name>
    <dbReference type="NCBI Taxonomy" id="1120919"/>
    <lineage>
        <taxon>Bacteria</taxon>
        <taxon>Pseudomonadati</taxon>
        <taxon>Pseudomonadota</taxon>
        <taxon>Alphaproteobacteria</taxon>
        <taxon>Acetobacterales</taxon>
        <taxon>Acetobacteraceae</taxon>
        <taxon>Acetobacter</taxon>
    </lineage>
</organism>
<feature type="domain" description="HIT" evidence="4">
    <location>
        <begin position="14"/>
        <end position="124"/>
    </location>
</feature>
<dbReference type="InterPro" id="IPR001310">
    <property type="entry name" value="Histidine_triad_HIT"/>
</dbReference>
<feature type="active site" description="Tele-AMP-histidine intermediate" evidence="1">
    <location>
        <position position="110"/>
    </location>
</feature>
<comment type="caution">
    <text evidence="5">The sequence shown here is derived from an EMBL/GenBank/DDBJ whole genome shotgun (WGS) entry which is preliminary data.</text>
</comment>
<dbReference type="GO" id="GO:0003824">
    <property type="term" value="F:catalytic activity"/>
    <property type="evidence" value="ECO:0007669"/>
    <property type="project" value="InterPro"/>
</dbReference>
<reference evidence="5 6" key="1">
    <citation type="submission" date="2019-07" db="EMBL/GenBank/DDBJ databases">
        <title>Whole genome shotgun sequence of Acetobacter nitrogenifigens NBRC 105050.</title>
        <authorList>
            <person name="Hosoyama A."/>
            <person name="Uohara A."/>
            <person name="Ohji S."/>
            <person name="Ichikawa N."/>
        </authorList>
    </citation>
    <scope>NUCLEOTIDE SEQUENCE [LARGE SCALE GENOMIC DNA]</scope>
    <source>
        <strain evidence="5 6">NBRC 105050</strain>
    </source>
</reference>
<accession>A0A511XCU1</accession>
<sequence>MAVSGIGPYDPQNIFAKILRGEIPCNKVYEDDWVLAFHDIGPKAPSHILVIPKGAYVSFADFSAKASGEEIVGFNRALGAIARELGLEEDGYRVIMNVGPNSGQEVPHYHAHLLGGGPLGALIG</sequence>
<evidence type="ECO:0000259" key="4">
    <source>
        <dbReference type="PROSITE" id="PS51084"/>
    </source>
</evidence>
<dbReference type="PRINTS" id="PR00332">
    <property type="entry name" value="HISTRIAD"/>
</dbReference>
<proteinExistence type="predicted"/>
<feature type="short sequence motif" description="Histidine triad motif" evidence="2 3">
    <location>
        <begin position="108"/>
        <end position="112"/>
    </location>
</feature>
<dbReference type="OrthoDB" id="9784774at2"/>
<dbReference type="PANTHER" id="PTHR23089">
    <property type="entry name" value="HISTIDINE TRIAD HIT PROTEIN"/>
    <property type="match status" value="1"/>
</dbReference>